<dbReference type="PANTHER" id="PTHR30055:SF234">
    <property type="entry name" value="HTH-TYPE TRANSCRIPTIONAL REGULATOR BETI"/>
    <property type="match status" value="1"/>
</dbReference>
<dbReference type="InterPro" id="IPR050109">
    <property type="entry name" value="HTH-type_TetR-like_transc_reg"/>
</dbReference>
<dbReference type="PRINTS" id="PR00455">
    <property type="entry name" value="HTHTETR"/>
</dbReference>
<gene>
    <name evidence="7" type="ORF">GCM10022267_62350</name>
</gene>
<dbReference type="SUPFAM" id="SSF46689">
    <property type="entry name" value="Homeodomain-like"/>
    <property type="match status" value="1"/>
</dbReference>
<dbReference type="InterPro" id="IPR001647">
    <property type="entry name" value="HTH_TetR"/>
</dbReference>
<evidence type="ECO:0000256" key="5">
    <source>
        <dbReference type="SAM" id="MobiDB-lite"/>
    </source>
</evidence>
<feature type="domain" description="HTH tetR-type" evidence="6">
    <location>
        <begin position="20"/>
        <end position="80"/>
    </location>
</feature>
<keyword evidence="2 4" id="KW-0238">DNA-binding</keyword>
<dbReference type="Proteomes" id="UP001500711">
    <property type="component" value="Unassembled WGS sequence"/>
</dbReference>
<sequence length="167" mass="17791">MKALRLSSITTPGRREREKAATRAALSEAALKLFLERGYGKVTVAEIAEAADTAVATLFAHFPAGKEALILDDSGEREAALTAALASARKAAPSWTRCKSRTGPRRPRRAALGSAAVRPARRASPRKAAGAHDRSGERRGTVVEEPRADRCRPGLTAARCPVRPSRA</sequence>
<name>A0ABP7BSF5_9PSEU</name>
<evidence type="ECO:0000259" key="6">
    <source>
        <dbReference type="PROSITE" id="PS50977"/>
    </source>
</evidence>
<evidence type="ECO:0000313" key="7">
    <source>
        <dbReference type="EMBL" id="GAA3667381.1"/>
    </source>
</evidence>
<accession>A0ABP7BSF5</accession>
<dbReference type="Gene3D" id="1.10.357.10">
    <property type="entry name" value="Tetracycline Repressor, domain 2"/>
    <property type="match status" value="1"/>
</dbReference>
<proteinExistence type="predicted"/>
<evidence type="ECO:0000256" key="3">
    <source>
        <dbReference type="ARBA" id="ARBA00023163"/>
    </source>
</evidence>
<dbReference type="InterPro" id="IPR009057">
    <property type="entry name" value="Homeodomain-like_sf"/>
</dbReference>
<keyword evidence="8" id="KW-1185">Reference proteome</keyword>
<dbReference type="RefSeq" id="WP_428834207.1">
    <property type="nucleotide sequence ID" value="NZ_BAABBE010000021.1"/>
</dbReference>
<protein>
    <recommendedName>
        <fullName evidence="6">HTH tetR-type domain-containing protein</fullName>
    </recommendedName>
</protein>
<feature type="compositionally biased region" description="Basic and acidic residues" evidence="5">
    <location>
        <begin position="130"/>
        <end position="150"/>
    </location>
</feature>
<feature type="region of interest" description="Disordered" evidence="5">
    <location>
        <begin position="92"/>
        <end position="150"/>
    </location>
</feature>
<dbReference type="EMBL" id="BAABBE010000021">
    <property type="protein sequence ID" value="GAA3667381.1"/>
    <property type="molecule type" value="Genomic_DNA"/>
</dbReference>
<evidence type="ECO:0000256" key="1">
    <source>
        <dbReference type="ARBA" id="ARBA00023015"/>
    </source>
</evidence>
<dbReference type="Pfam" id="PF00440">
    <property type="entry name" value="TetR_N"/>
    <property type="match status" value="1"/>
</dbReference>
<feature type="compositionally biased region" description="Basic residues" evidence="5">
    <location>
        <begin position="98"/>
        <end position="109"/>
    </location>
</feature>
<feature type="DNA-binding region" description="H-T-H motif" evidence="4">
    <location>
        <begin position="43"/>
        <end position="62"/>
    </location>
</feature>
<dbReference type="PROSITE" id="PS50977">
    <property type="entry name" value="HTH_TETR_2"/>
    <property type="match status" value="1"/>
</dbReference>
<evidence type="ECO:0000256" key="2">
    <source>
        <dbReference type="ARBA" id="ARBA00023125"/>
    </source>
</evidence>
<evidence type="ECO:0000256" key="4">
    <source>
        <dbReference type="PROSITE-ProRule" id="PRU00335"/>
    </source>
</evidence>
<keyword evidence="3" id="KW-0804">Transcription</keyword>
<keyword evidence="1" id="KW-0805">Transcription regulation</keyword>
<organism evidence="7 8">
    <name type="scientific">Lentzea roselyniae</name>
    <dbReference type="NCBI Taxonomy" id="531940"/>
    <lineage>
        <taxon>Bacteria</taxon>
        <taxon>Bacillati</taxon>
        <taxon>Actinomycetota</taxon>
        <taxon>Actinomycetes</taxon>
        <taxon>Pseudonocardiales</taxon>
        <taxon>Pseudonocardiaceae</taxon>
        <taxon>Lentzea</taxon>
    </lineage>
</organism>
<dbReference type="PANTHER" id="PTHR30055">
    <property type="entry name" value="HTH-TYPE TRANSCRIPTIONAL REGULATOR RUTR"/>
    <property type="match status" value="1"/>
</dbReference>
<comment type="caution">
    <text evidence="7">The sequence shown here is derived from an EMBL/GenBank/DDBJ whole genome shotgun (WGS) entry which is preliminary data.</text>
</comment>
<evidence type="ECO:0000313" key="8">
    <source>
        <dbReference type="Proteomes" id="UP001500711"/>
    </source>
</evidence>
<reference evidence="8" key="1">
    <citation type="journal article" date="2019" name="Int. J. Syst. Evol. Microbiol.">
        <title>The Global Catalogue of Microorganisms (GCM) 10K type strain sequencing project: providing services to taxonomists for standard genome sequencing and annotation.</title>
        <authorList>
            <consortium name="The Broad Institute Genomics Platform"/>
            <consortium name="The Broad Institute Genome Sequencing Center for Infectious Disease"/>
            <person name="Wu L."/>
            <person name="Ma J."/>
        </authorList>
    </citation>
    <scope>NUCLEOTIDE SEQUENCE [LARGE SCALE GENOMIC DNA]</scope>
    <source>
        <strain evidence="8">JCM 17494</strain>
    </source>
</reference>